<reference evidence="2" key="1">
    <citation type="journal article" date="2023" name="Arch. Microbiol.">
        <title>Desulfoferula mesophilus gen. nov. sp. nov., a mesophilic sulfate-reducing bacterium isolated from a brackish lake sediment.</title>
        <authorList>
            <person name="Watanabe T."/>
            <person name="Yabe T."/>
            <person name="Tsuji J.M."/>
            <person name="Fukui M."/>
        </authorList>
    </citation>
    <scope>NUCLEOTIDE SEQUENCE [LARGE SCALE GENOMIC DNA]</scope>
    <source>
        <strain evidence="2">12FAK</strain>
    </source>
</reference>
<dbReference type="Proteomes" id="UP001366166">
    <property type="component" value="Chromosome"/>
</dbReference>
<gene>
    <name evidence="1" type="ORF">FAK_14500</name>
</gene>
<accession>A0AAU9EGL0</accession>
<evidence type="ECO:0000313" key="2">
    <source>
        <dbReference type="Proteomes" id="UP001366166"/>
    </source>
</evidence>
<organism evidence="1 2">
    <name type="scientific">Desulfoferula mesophila</name>
    <dbReference type="NCBI Taxonomy" id="3058419"/>
    <lineage>
        <taxon>Bacteria</taxon>
        <taxon>Pseudomonadati</taxon>
        <taxon>Thermodesulfobacteriota</taxon>
        <taxon>Desulfarculia</taxon>
        <taxon>Desulfarculales</taxon>
        <taxon>Desulfarculaceae</taxon>
        <taxon>Desulfoferula</taxon>
    </lineage>
</organism>
<proteinExistence type="predicted"/>
<evidence type="ECO:0000313" key="1">
    <source>
        <dbReference type="EMBL" id="BEQ14384.1"/>
    </source>
</evidence>
<dbReference type="KEGG" id="dmp:FAK_14500"/>
<keyword evidence="2" id="KW-1185">Reference proteome</keyword>
<dbReference type="EMBL" id="AP028679">
    <property type="protein sequence ID" value="BEQ14384.1"/>
    <property type="molecule type" value="Genomic_DNA"/>
</dbReference>
<dbReference type="AlphaFoldDB" id="A0AAU9EGL0"/>
<name>A0AAU9EGL0_9BACT</name>
<sequence length="176" mass="19892">MDDFVPVYDVRARYQALFPAPPERVYPLILDLDWSQSPLVRWLVLLRGLGSAKIKLTQADPQKPGFTVLGEEPGRELVVGMAGRFWLPTAELCRIGPAEFMEFARPGYAKMAMNFLAEPRPGGACLLSTETRVRCLGPQARRYFRLYWSLIGPFSGLIRKEALRLVRRQLGQSPQA</sequence>
<protein>
    <recommendedName>
        <fullName evidence="3">DUF2867 domain-containing protein</fullName>
    </recommendedName>
</protein>
<evidence type="ECO:0008006" key="3">
    <source>
        <dbReference type="Google" id="ProtNLM"/>
    </source>
</evidence>